<evidence type="ECO:0000256" key="2">
    <source>
        <dbReference type="ARBA" id="ARBA00024179"/>
    </source>
</evidence>
<keyword evidence="3" id="KW-0460">Magnesium</keyword>
<comment type="function">
    <text evidence="2 3">Removes the phosphate from trehalose 6-phosphate to produce free trehalose.</text>
</comment>
<keyword evidence="3" id="KW-0479">Metal-binding</keyword>
<dbReference type="InterPro" id="IPR003337">
    <property type="entry name" value="Trehalose_PPase"/>
</dbReference>
<reference evidence="5 6" key="1">
    <citation type="journal article" date="2019" name="Int. J. Syst. Evol. Microbiol.">
        <title>The Global Catalogue of Microorganisms (GCM) 10K type strain sequencing project: providing services to taxonomists for standard genome sequencing and annotation.</title>
        <authorList>
            <consortium name="The Broad Institute Genomics Platform"/>
            <consortium name="The Broad Institute Genome Sequencing Center for Infectious Disease"/>
            <person name="Wu L."/>
            <person name="Ma J."/>
        </authorList>
    </citation>
    <scope>NUCLEOTIDE SEQUENCE [LARGE SCALE GENOMIC DNA]</scope>
    <source>
        <strain evidence="5 6">JCM 16378</strain>
    </source>
</reference>
<feature type="region of interest" description="Disordered" evidence="4">
    <location>
        <begin position="81"/>
        <end position="103"/>
    </location>
</feature>
<evidence type="ECO:0000256" key="1">
    <source>
        <dbReference type="ARBA" id="ARBA00022801"/>
    </source>
</evidence>
<proteinExistence type="inferred from homology"/>
<dbReference type="RefSeq" id="WP_344194041.1">
    <property type="nucleotide sequence ID" value="NZ_BAAARN010000003.1"/>
</dbReference>
<keyword evidence="1 3" id="KW-0378">Hydrolase</keyword>
<dbReference type="SUPFAM" id="SSF56784">
    <property type="entry name" value="HAD-like"/>
    <property type="match status" value="1"/>
</dbReference>
<comment type="pathway">
    <text evidence="3">Glycan biosynthesis; trehalose biosynthesis.</text>
</comment>
<dbReference type="Pfam" id="PF02358">
    <property type="entry name" value="Trehalose_PPase"/>
    <property type="match status" value="1"/>
</dbReference>
<dbReference type="Gene3D" id="3.40.50.1000">
    <property type="entry name" value="HAD superfamily/HAD-like"/>
    <property type="match status" value="1"/>
</dbReference>
<name>A0ABN3URQ6_9MICO</name>
<dbReference type="Proteomes" id="UP001501326">
    <property type="component" value="Unassembled WGS sequence"/>
</dbReference>
<organism evidence="5 6">
    <name type="scientific">Pedococcus aerophilus</name>
    <dbReference type="NCBI Taxonomy" id="436356"/>
    <lineage>
        <taxon>Bacteria</taxon>
        <taxon>Bacillati</taxon>
        <taxon>Actinomycetota</taxon>
        <taxon>Actinomycetes</taxon>
        <taxon>Micrococcales</taxon>
        <taxon>Intrasporangiaceae</taxon>
        <taxon>Pedococcus</taxon>
    </lineage>
</organism>
<dbReference type="InterPro" id="IPR044651">
    <property type="entry name" value="OTSB-like"/>
</dbReference>
<dbReference type="NCBIfam" id="TIGR00685">
    <property type="entry name" value="T6PP"/>
    <property type="match status" value="1"/>
</dbReference>
<dbReference type="InterPro" id="IPR036412">
    <property type="entry name" value="HAD-like_sf"/>
</dbReference>
<evidence type="ECO:0000256" key="4">
    <source>
        <dbReference type="SAM" id="MobiDB-lite"/>
    </source>
</evidence>
<keyword evidence="6" id="KW-1185">Reference proteome</keyword>
<dbReference type="InterPro" id="IPR023214">
    <property type="entry name" value="HAD_sf"/>
</dbReference>
<evidence type="ECO:0000313" key="6">
    <source>
        <dbReference type="Proteomes" id="UP001501326"/>
    </source>
</evidence>
<dbReference type="Gene3D" id="3.30.70.1020">
    <property type="entry name" value="Trehalose-6-phosphate phosphatase related protein, domain 2"/>
    <property type="match status" value="1"/>
</dbReference>
<comment type="similarity">
    <text evidence="3">Belongs to the trehalose phosphatase family.</text>
</comment>
<dbReference type="PANTHER" id="PTHR43768">
    <property type="entry name" value="TREHALOSE 6-PHOSPHATE PHOSPHATASE"/>
    <property type="match status" value="1"/>
</dbReference>
<sequence length="268" mass="27904">MTLPADLREAAALFAERDRVLVATDFDGVLAPLVLDPSTSAPLPGTIEDLRALHGYPQTWAAVVSGRDLATLTELTGLGDSSVTRIGSHGAESSEAADDAGGTELTDAQREHLTALTAELEDLCAGLSEGVYLEHKPSAVVLHTRRMADEPAAEAEQAALEVAARHTGLHVLHGKQVVEMSVLQADKGTALVALRDAVGATHVAYFGDDVTDEHAFSALGDDDLTVKVGDGETAARFRVAGPQDAAQALSLLRTLRAAATTATDPLAM</sequence>
<evidence type="ECO:0000256" key="3">
    <source>
        <dbReference type="RuleBase" id="RU361117"/>
    </source>
</evidence>
<comment type="cofactor">
    <cofactor evidence="3">
        <name>Mg(2+)</name>
        <dbReference type="ChEBI" id="CHEBI:18420"/>
    </cofactor>
</comment>
<dbReference type="EC" id="3.1.3.12" evidence="3"/>
<accession>A0ABN3URQ6</accession>
<comment type="catalytic activity">
    <reaction evidence="3">
        <text>alpha,alpha-trehalose 6-phosphate + H2O = alpha,alpha-trehalose + phosphate</text>
        <dbReference type="Rhea" id="RHEA:23420"/>
        <dbReference type="ChEBI" id="CHEBI:15377"/>
        <dbReference type="ChEBI" id="CHEBI:16551"/>
        <dbReference type="ChEBI" id="CHEBI:43474"/>
        <dbReference type="ChEBI" id="CHEBI:58429"/>
        <dbReference type="EC" id="3.1.3.12"/>
    </reaction>
</comment>
<dbReference type="PANTHER" id="PTHR43768:SF3">
    <property type="entry name" value="TREHALOSE 6-PHOSPHATE PHOSPHATASE"/>
    <property type="match status" value="1"/>
</dbReference>
<gene>
    <name evidence="5" type="ORF">GCM10009867_25830</name>
</gene>
<protein>
    <recommendedName>
        <fullName evidence="3">Trehalose 6-phosphate phosphatase</fullName>
        <ecNumber evidence="3">3.1.3.12</ecNumber>
    </recommendedName>
</protein>
<evidence type="ECO:0000313" key="5">
    <source>
        <dbReference type="EMBL" id="GAA2737685.1"/>
    </source>
</evidence>
<comment type="caution">
    <text evidence="5">The sequence shown here is derived from an EMBL/GenBank/DDBJ whole genome shotgun (WGS) entry which is preliminary data.</text>
</comment>
<dbReference type="EMBL" id="BAAARN010000003">
    <property type="protein sequence ID" value="GAA2737685.1"/>
    <property type="molecule type" value="Genomic_DNA"/>
</dbReference>